<keyword evidence="2" id="KW-0238">DNA-binding</keyword>
<dbReference type="Gene3D" id="1.10.1240.10">
    <property type="entry name" value="Methionine synthase domain"/>
    <property type="match status" value="1"/>
</dbReference>
<dbReference type="CDD" id="cd01104">
    <property type="entry name" value="HTH_MlrA-CarA"/>
    <property type="match status" value="1"/>
</dbReference>
<feature type="domain" description="HTH merR-type" evidence="4">
    <location>
        <begin position="7"/>
        <end position="76"/>
    </location>
</feature>
<dbReference type="Pfam" id="PF02607">
    <property type="entry name" value="B12-binding_2"/>
    <property type="match status" value="1"/>
</dbReference>
<evidence type="ECO:0000256" key="3">
    <source>
        <dbReference type="ARBA" id="ARBA00023163"/>
    </source>
</evidence>
<sequence length="295" mass="33442">MPSDPLPLPIREVARLTGVNPVTLRAWERRYGLITPQRTHKGHRLYSTEHVQRIQQIVQWLNRGVSVSQIKALLDTRPAPSQSEQHSVWLVMRQEIIDSVAALAERRLDQQFNQAIALYPATTLCEQLLLPLLVELELRWQGQFGARTEQVFFHCWLRSKLGARLYHSNRQLSGPAVLLINGTDLVFDPQLWLCAWLLSSAGYTVEVFDWPLPCAELALAIERMQPQALLLCLNKAVDTRQLERSLSAIQIPALLSGSAISIHQDDLRALAARNRQLHLLDTPLEVVQALQDASR</sequence>
<dbReference type="GO" id="GO:0003677">
    <property type="term" value="F:DNA binding"/>
    <property type="evidence" value="ECO:0007669"/>
    <property type="project" value="UniProtKB-KW"/>
</dbReference>
<dbReference type="InterPro" id="IPR047057">
    <property type="entry name" value="MerR_fam"/>
</dbReference>
<reference evidence="5 6" key="1">
    <citation type="submission" date="2020-02" db="EMBL/GenBank/DDBJ databases">
        <title>Broccoli isolated Pseudomonas sp.</title>
        <authorList>
            <person name="Fujikawa T."/>
            <person name="Sawada H."/>
        </authorList>
    </citation>
    <scope>NUCLEOTIDE SEQUENCE [LARGE SCALE GENOMIC DNA]</scope>
    <source>
        <strain evidence="5 6">JCM 32154</strain>
    </source>
</reference>
<dbReference type="Gene3D" id="1.10.1660.10">
    <property type="match status" value="1"/>
</dbReference>
<name>A0A6I5RRD6_9PSED</name>
<dbReference type="PROSITE" id="PS50937">
    <property type="entry name" value="HTH_MERR_2"/>
    <property type="match status" value="1"/>
</dbReference>
<comment type="caution">
    <text evidence="5">The sequence shown here is derived from an EMBL/GenBank/DDBJ whole genome shotgun (WGS) entry which is preliminary data.</text>
</comment>
<evidence type="ECO:0000256" key="1">
    <source>
        <dbReference type="ARBA" id="ARBA00023015"/>
    </source>
</evidence>
<gene>
    <name evidence="5" type="ORF">G3O07_10285</name>
</gene>
<evidence type="ECO:0000313" key="5">
    <source>
        <dbReference type="EMBL" id="NES10038.1"/>
    </source>
</evidence>
<dbReference type="SMART" id="SM00422">
    <property type="entry name" value="HTH_MERR"/>
    <property type="match status" value="1"/>
</dbReference>
<evidence type="ECO:0000259" key="4">
    <source>
        <dbReference type="PROSITE" id="PS50937"/>
    </source>
</evidence>
<dbReference type="InterPro" id="IPR000551">
    <property type="entry name" value="MerR-type_HTH_dom"/>
</dbReference>
<dbReference type="RefSeq" id="WP_163935482.1">
    <property type="nucleotide sequence ID" value="NZ_BMQU01000008.1"/>
</dbReference>
<evidence type="ECO:0000256" key="2">
    <source>
        <dbReference type="ARBA" id="ARBA00023125"/>
    </source>
</evidence>
<dbReference type="InterPro" id="IPR003759">
    <property type="entry name" value="Cbl-bd_cap"/>
</dbReference>
<dbReference type="InterPro" id="IPR009061">
    <property type="entry name" value="DNA-bd_dom_put_sf"/>
</dbReference>
<dbReference type="PANTHER" id="PTHR30204:SF67">
    <property type="entry name" value="HTH-TYPE TRANSCRIPTIONAL REGULATOR MLRA-RELATED"/>
    <property type="match status" value="1"/>
</dbReference>
<dbReference type="GO" id="GO:0003700">
    <property type="term" value="F:DNA-binding transcription factor activity"/>
    <property type="evidence" value="ECO:0007669"/>
    <property type="project" value="InterPro"/>
</dbReference>
<evidence type="ECO:0000313" key="6">
    <source>
        <dbReference type="Proteomes" id="UP000471751"/>
    </source>
</evidence>
<proteinExistence type="predicted"/>
<organism evidence="5 6">
    <name type="scientific">Pseudomonas laurentiana</name>
    <dbReference type="NCBI Taxonomy" id="2364649"/>
    <lineage>
        <taxon>Bacteria</taxon>
        <taxon>Pseudomonadati</taxon>
        <taxon>Pseudomonadota</taxon>
        <taxon>Gammaproteobacteria</taxon>
        <taxon>Pseudomonadales</taxon>
        <taxon>Pseudomonadaceae</taxon>
        <taxon>Pseudomonas</taxon>
    </lineage>
</organism>
<dbReference type="PANTHER" id="PTHR30204">
    <property type="entry name" value="REDOX-CYCLING DRUG-SENSING TRANSCRIPTIONAL ACTIVATOR SOXR"/>
    <property type="match status" value="1"/>
</dbReference>
<keyword evidence="1" id="KW-0805">Transcription regulation</keyword>
<dbReference type="Proteomes" id="UP000471751">
    <property type="component" value="Unassembled WGS sequence"/>
</dbReference>
<dbReference type="SUPFAM" id="SSF46955">
    <property type="entry name" value="Putative DNA-binding domain"/>
    <property type="match status" value="1"/>
</dbReference>
<dbReference type="EMBL" id="JAAHBT010000093">
    <property type="protein sequence ID" value="NES10038.1"/>
    <property type="molecule type" value="Genomic_DNA"/>
</dbReference>
<dbReference type="InterPro" id="IPR036594">
    <property type="entry name" value="Meth_synthase_dom"/>
</dbReference>
<keyword evidence="3" id="KW-0804">Transcription</keyword>
<dbReference type="AlphaFoldDB" id="A0A6I5RRD6"/>
<keyword evidence="6" id="KW-1185">Reference proteome</keyword>
<accession>A0A6I5RRD6</accession>
<dbReference type="Pfam" id="PF13411">
    <property type="entry name" value="MerR_1"/>
    <property type="match status" value="1"/>
</dbReference>
<protein>
    <submittedName>
        <fullName evidence="5">MerR family transcriptional regulator</fullName>
    </submittedName>
</protein>